<evidence type="ECO:0000313" key="2">
    <source>
        <dbReference type="EMBL" id="MDV5392348.1"/>
    </source>
</evidence>
<protein>
    <submittedName>
        <fullName evidence="2">RNA ligase family protein</fullName>
    </submittedName>
</protein>
<dbReference type="SUPFAM" id="SSF56091">
    <property type="entry name" value="DNA ligase/mRNA capping enzyme, catalytic domain"/>
    <property type="match status" value="1"/>
</dbReference>
<comment type="caution">
    <text evidence="2">The sequence shown here is derived from an EMBL/GenBank/DDBJ whole genome shotgun (WGS) entry which is preliminary data.</text>
</comment>
<dbReference type="InterPro" id="IPR052732">
    <property type="entry name" value="Cell-binding_unc_protein"/>
</dbReference>
<dbReference type="Proteomes" id="UP001187859">
    <property type="component" value="Unassembled WGS sequence"/>
</dbReference>
<keyword evidence="2" id="KW-0436">Ligase</keyword>
<name>A0AAE4TPZ1_9GAMM</name>
<sequence length="232" mass="26909">MSDFFRFPSTPHLAWLGKHEPPREDKMLTPSQINELLSGEVKVEEKLDGANIGISVWDGKNIRIQNRGQYLTEPYIGQFSRLSFWLTKHASSLISKISPNLIVYGEWCAARHSLNYELLPDFFLMFDVFDKKEGRFWSAVKRDSFAREIGLAVVPTIATHQNPNLSELMTIVNKKNSQFRKGQPMEGIIIRKDSAEWCELRAKLVREDFTQCISEHWSKRTIEWNQIDYGSI</sequence>
<accession>A0AAE4TPZ1</accession>
<evidence type="ECO:0000259" key="1">
    <source>
        <dbReference type="Pfam" id="PF09414"/>
    </source>
</evidence>
<evidence type="ECO:0000313" key="3">
    <source>
        <dbReference type="Proteomes" id="UP001187859"/>
    </source>
</evidence>
<organism evidence="2 3">
    <name type="scientific">Shewanella xiamenensis</name>
    <dbReference type="NCBI Taxonomy" id="332186"/>
    <lineage>
        <taxon>Bacteria</taxon>
        <taxon>Pseudomonadati</taxon>
        <taxon>Pseudomonadota</taxon>
        <taxon>Gammaproteobacteria</taxon>
        <taxon>Alteromonadales</taxon>
        <taxon>Shewanellaceae</taxon>
        <taxon>Shewanella</taxon>
    </lineage>
</organism>
<dbReference type="GO" id="GO:0016874">
    <property type="term" value="F:ligase activity"/>
    <property type="evidence" value="ECO:0007669"/>
    <property type="project" value="UniProtKB-KW"/>
</dbReference>
<dbReference type="InterPro" id="IPR021122">
    <property type="entry name" value="RNA_ligase_dom_REL/Rnl2"/>
</dbReference>
<dbReference type="RefSeq" id="WP_317520724.1">
    <property type="nucleotide sequence ID" value="NZ_JASGOQ010000001.1"/>
</dbReference>
<gene>
    <name evidence="2" type="ORF">QM089_19315</name>
</gene>
<dbReference type="PANTHER" id="PTHR43883:SF1">
    <property type="entry name" value="GLUCONOKINASE"/>
    <property type="match status" value="1"/>
</dbReference>
<reference evidence="2" key="1">
    <citation type="submission" date="2023-05" db="EMBL/GenBank/DDBJ databases">
        <title>Colonisation of extended spectrum b-lactamase- and carbapenemase-producing bacteria on hospital surfaces from low- and middle-income countries.</title>
        <authorList>
            <person name="Nieto-Rosado M."/>
            <person name="Sands K."/>
            <person name="Iregbu K."/>
            <person name="Zahra R."/>
            <person name="Mazarati J.B."/>
            <person name="Mehtar S."/>
            <person name="Barnards-Group B."/>
            <person name="Walsh T.R."/>
        </authorList>
    </citation>
    <scope>NUCLEOTIDE SEQUENCE</scope>
    <source>
        <strain evidence="2">PP-E493</strain>
    </source>
</reference>
<feature type="domain" description="RNA ligase" evidence="1">
    <location>
        <begin position="40"/>
        <end position="203"/>
    </location>
</feature>
<dbReference type="Pfam" id="PF09414">
    <property type="entry name" value="RNA_ligase"/>
    <property type="match status" value="1"/>
</dbReference>
<dbReference type="PANTHER" id="PTHR43883">
    <property type="entry name" value="SLR0207 PROTEIN"/>
    <property type="match status" value="1"/>
</dbReference>
<dbReference type="EMBL" id="JASGOQ010000001">
    <property type="protein sequence ID" value="MDV5392348.1"/>
    <property type="molecule type" value="Genomic_DNA"/>
</dbReference>
<dbReference type="Gene3D" id="3.30.470.30">
    <property type="entry name" value="DNA ligase/mRNA capping enzyme"/>
    <property type="match status" value="1"/>
</dbReference>
<proteinExistence type="predicted"/>
<dbReference type="AlphaFoldDB" id="A0AAE4TPZ1"/>